<dbReference type="InterPro" id="IPR003959">
    <property type="entry name" value="ATPase_AAA_core"/>
</dbReference>
<evidence type="ECO:0000259" key="1">
    <source>
        <dbReference type="Pfam" id="PF13304"/>
    </source>
</evidence>
<reference evidence="2 3" key="1">
    <citation type="submission" date="2019-12" db="EMBL/GenBank/DDBJ databases">
        <title>Mucilaginibacter sp. HMF7410 genome sequencing and assembly.</title>
        <authorList>
            <person name="Kang H."/>
            <person name="Cha I."/>
            <person name="Kim H."/>
            <person name="Joh K."/>
        </authorList>
    </citation>
    <scope>NUCLEOTIDE SEQUENCE [LARGE SCALE GENOMIC DNA]</scope>
    <source>
        <strain evidence="2 3">HMF7410</strain>
    </source>
</reference>
<keyword evidence="3" id="KW-1185">Reference proteome</keyword>
<evidence type="ECO:0000313" key="3">
    <source>
        <dbReference type="Proteomes" id="UP000462014"/>
    </source>
</evidence>
<dbReference type="CDD" id="cd00267">
    <property type="entry name" value="ABC_ATPase"/>
    <property type="match status" value="1"/>
</dbReference>
<dbReference type="GO" id="GO:0005524">
    <property type="term" value="F:ATP binding"/>
    <property type="evidence" value="ECO:0007669"/>
    <property type="project" value="InterPro"/>
</dbReference>
<dbReference type="InterPro" id="IPR014555">
    <property type="entry name" value="RecF-like"/>
</dbReference>
<name>A0A7K1T0M4_9SPHI</name>
<dbReference type="GO" id="GO:0000731">
    <property type="term" value="P:DNA synthesis involved in DNA repair"/>
    <property type="evidence" value="ECO:0007669"/>
    <property type="project" value="TreeGrafter"/>
</dbReference>
<dbReference type="Gene3D" id="3.40.50.300">
    <property type="entry name" value="P-loop containing nucleotide triphosphate hydrolases"/>
    <property type="match status" value="1"/>
</dbReference>
<dbReference type="SUPFAM" id="SSF52540">
    <property type="entry name" value="P-loop containing nucleoside triphosphate hydrolases"/>
    <property type="match status" value="1"/>
</dbReference>
<protein>
    <submittedName>
        <fullName evidence="2">AAA family ATPase</fullName>
    </submittedName>
</protein>
<sequence>MIGYIEIEGFKSIKKMEMELKSINILIGSNGSGKSNFISFFKLINAIFNKRLQKFVLEEKVDNLLYFGRKTTKNLFGKLIFDSGKGNNNAYYFQLEQTVNGEIYIEREGSGYNVNRESESSNYFIDYNLLESNIFKYSSFRNNYLRKHLKNLQIFHFHDTSSTSLLRRECDLNDNLYLKQDGRNLPAFLYILKIKHPKVFNRIEKTIQSVAPYIDKFILEPNRLNEKEIELRWIDYGDPESNFSAYQLSDGTLRFIALATLLMQPEPPAVIIIDEPELGLHPFAIGKLAGMIQSASGKSQIIAATQSPGLISNFSPEDIIVIDKSEEQKQTVFNRLNSESLNIWLQEFTLGDLWERNIINSAQPFTK</sequence>
<dbReference type="PANTHER" id="PTHR32182:SF22">
    <property type="entry name" value="ATP-DEPENDENT ENDONUCLEASE, OLD FAMILY-RELATED"/>
    <property type="match status" value="1"/>
</dbReference>
<feature type="domain" description="ATPase AAA-type core" evidence="1">
    <location>
        <begin position="23"/>
        <end position="312"/>
    </location>
</feature>
<dbReference type="Pfam" id="PF13304">
    <property type="entry name" value="AAA_21"/>
    <property type="match status" value="1"/>
</dbReference>
<dbReference type="AlphaFoldDB" id="A0A7K1T0M4"/>
<dbReference type="GO" id="GO:0016887">
    <property type="term" value="F:ATP hydrolysis activity"/>
    <property type="evidence" value="ECO:0007669"/>
    <property type="project" value="InterPro"/>
</dbReference>
<dbReference type="RefSeq" id="WP_157569027.1">
    <property type="nucleotide sequence ID" value="NZ_WPIK01000018.1"/>
</dbReference>
<dbReference type="PANTHER" id="PTHR32182">
    <property type="entry name" value="DNA REPLICATION AND REPAIR PROTEIN RECF"/>
    <property type="match status" value="1"/>
</dbReference>
<accession>A0A7K1T0M4</accession>
<dbReference type="PIRSF" id="PIRSF029347">
    <property type="entry name" value="RecF"/>
    <property type="match status" value="1"/>
</dbReference>
<gene>
    <name evidence="2" type="ORF">GO621_16435</name>
</gene>
<dbReference type="Proteomes" id="UP000462014">
    <property type="component" value="Unassembled WGS sequence"/>
</dbReference>
<comment type="caution">
    <text evidence="2">The sequence shown here is derived from an EMBL/GenBank/DDBJ whole genome shotgun (WGS) entry which is preliminary data.</text>
</comment>
<dbReference type="InterPro" id="IPR027417">
    <property type="entry name" value="P-loop_NTPase"/>
</dbReference>
<dbReference type="EMBL" id="WPIK01000018">
    <property type="protein sequence ID" value="MVN23113.1"/>
    <property type="molecule type" value="Genomic_DNA"/>
</dbReference>
<dbReference type="GO" id="GO:0006302">
    <property type="term" value="P:double-strand break repair"/>
    <property type="evidence" value="ECO:0007669"/>
    <property type="project" value="TreeGrafter"/>
</dbReference>
<evidence type="ECO:0000313" key="2">
    <source>
        <dbReference type="EMBL" id="MVN23113.1"/>
    </source>
</evidence>
<proteinExistence type="predicted"/>
<organism evidence="2 3">
    <name type="scientific">Mucilaginibacter arboris</name>
    <dbReference type="NCBI Taxonomy" id="2682090"/>
    <lineage>
        <taxon>Bacteria</taxon>
        <taxon>Pseudomonadati</taxon>
        <taxon>Bacteroidota</taxon>
        <taxon>Sphingobacteriia</taxon>
        <taxon>Sphingobacteriales</taxon>
        <taxon>Sphingobacteriaceae</taxon>
        <taxon>Mucilaginibacter</taxon>
    </lineage>
</organism>